<gene>
    <name evidence="7" type="ORF">AALO_G00005550</name>
</gene>
<keyword evidence="3 6" id="KW-0812">Transmembrane</keyword>
<keyword evidence="4 6" id="KW-1133">Transmembrane helix</keyword>
<evidence type="ECO:0000313" key="8">
    <source>
        <dbReference type="Proteomes" id="UP000823561"/>
    </source>
</evidence>
<feature type="transmembrane region" description="Helical" evidence="6">
    <location>
        <begin position="154"/>
        <end position="173"/>
    </location>
</feature>
<evidence type="ECO:0000256" key="3">
    <source>
        <dbReference type="ARBA" id="ARBA00022692"/>
    </source>
</evidence>
<sequence>MAVSISRDLSVTVGEDVIADKLADKQALLQNLEKSQSKALGVSQLMLGLLVMMNSIPLLFTDYTEILTFGVPLWSGLVFVIAGCLAITLEKYINRKYLFSCVAMSAAAVLTSATALIIYFTDITKHPAEYCASREECSHKHYAMLLSTGVKTSLAFYTMIQTIISIILTVTLYKARKHLDIYERISS</sequence>
<evidence type="ECO:0008006" key="9">
    <source>
        <dbReference type="Google" id="ProtNLM"/>
    </source>
</evidence>
<dbReference type="GO" id="GO:0016020">
    <property type="term" value="C:membrane"/>
    <property type="evidence" value="ECO:0007669"/>
    <property type="project" value="UniProtKB-SubCell"/>
</dbReference>
<comment type="similarity">
    <text evidence="2">Belongs to the MS4A family.</text>
</comment>
<evidence type="ECO:0000256" key="2">
    <source>
        <dbReference type="ARBA" id="ARBA00009565"/>
    </source>
</evidence>
<keyword evidence="5 6" id="KW-0472">Membrane</keyword>
<dbReference type="Pfam" id="PF04103">
    <property type="entry name" value="CD20"/>
    <property type="match status" value="1"/>
</dbReference>
<dbReference type="InterPro" id="IPR007237">
    <property type="entry name" value="CD20-like"/>
</dbReference>
<dbReference type="EMBL" id="JADWDJ010000001">
    <property type="protein sequence ID" value="KAG5285627.1"/>
    <property type="molecule type" value="Genomic_DNA"/>
</dbReference>
<accession>A0AAV6HIB0</accession>
<evidence type="ECO:0000256" key="1">
    <source>
        <dbReference type="ARBA" id="ARBA00004141"/>
    </source>
</evidence>
<organism evidence="7 8">
    <name type="scientific">Alosa alosa</name>
    <name type="common">allis shad</name>
    <dbReference type="NCBI Taxonomy" id="278164"/>
    <lineage>
        <taxon>Eukaryota</taxon>
        <taxon>Metazoa</taxon>
        <taxon>Chordata</taxon>
        <taxon>Craniata</taxon>
        <taxon>Vertebrata</taxon>
        <taxon>Euteleostomi</taxon>
        <taxon>Actinopterygii</taxon>
        <taxon>Neopterygii</taxon>
        <taxon>Teleostei</taxon>
        <taxon>Clupei</taxon>
        <taxon>Clupeiformes</taxon>
        <taxon>Clupeoidei</taxon>
        <taxon>Clupeidae</taxon>
        <taxon>Alosa</taxon>
    </lineage>
</organism>
<feature type="transmembrane region" description="Helical" evidence="6">
    <location>
        <begin position="97"/>
        <end position="120"/>
    </location>
</feature>
<dbReference type="InterPro" id="IPR030417">
    <property type="entry name" value="MS4A"/>
</dbReference>
<dbReference type="PANTHER" id="PTHR23320:SF129">
    <property type="entry name" value="MEMBRANE-SPANNING 4-DOMAINS SUBFAMILY A MEMBER 15"/>
    <property type="match status" value="1"/>
</dbReference>
<name>A0AAV6HIB0_9TELE</name>
<protein>
    <recommendedName>
        <fullName evidence="9">Membrane-spanning 4-domains subfamily A member 12</fullName>
    </recommendedName>
</protein>
<evidence type="ECO:0000256" key="4">
    <source>
        <dbReference type="ARBA" id="ARBA00022989"/>
    </source>
</evidence>
<evidence type="ECO:0000256" key="6">
    <source>
        <dbReference type="SAM" id="Phobius"/>
    </source>
</evidence>
<dbReference type="Proteomes" id="UP000823561">
    <property type="component" value="Chromosome 1"/>
</dbReference>
<keyword evidence="8" id="KW-1185">Reference proteome</keyword>
<comment type="caution">
    <text evidence="7">The sequence shown here is derived from an EMBL/GenBank/DDBJ whole genome shotgun (WGS) entry which is preliminary data.</text>
</comment>
<feature type="transmembrane region" description="Helical" evidence="6">
    <location>
        <begin position="39"/>
        <end position="60"/>
    </location>
</feature>
<reference evidence="7 8" key="1">
    <citation type="submission" date="2020-10" db="EMBL/GenBank/DDBJ databases">
        <title>Chromosome-scale genome assembly of the Allis shad, Alosa alosa.</title>
        <authorList>
            <person name="Margot Z."/>
            <person name="Christophe K."/>
            <person name="Cabau C."/>
            <person name="Louis A."/>
            <person name="Berthelot C."/>
            <person name="Parey E."/>
            <person name="Roest Crollius H."/>
            <person name="Montfort J."/>
            <person name="Robinson-Rechavi M."/>
            <person name="Bucao C."/>
            <person name="Bouchez O."/>
            <person name="Gislard M."/>
            <person name="Lluch J."/>
            <person name="Milhes M."/>
            <person name="Lampietro C."/>
            <person name="Lopez Roques C."/>
            <person name="Donnadieu C."/>
            <person name="Braasch I."/>
            <person name="Desvignes T."/>
            <person name="Postlethwait J."/>
            <person name="Bobe J."/>
            <person name="Guiguen Y."/>
        </authorList>
    </citation>
    <scope>NUCLEOTIDE SEQUENCE [LARGE SCALE GENOMIC DNA]</scope>
    <source>
        <strain evidence="7">M-15738</strain>
        <tissue evidence="7">Blood</tissue>
    </source>
</reference>
<evidence type="ECO:0000313" key="7">
    <source>
        <dbReference type="EMBL" id="KAG5285627.1"/>
    </source>
</evidence>
<feature type="transmembrane region" description="Helical" evidence="6">
    <location>
        <begin position="66"/>
        <end position="85"/>
    </location>
</feature>
<evidence type="ECO:0000256" key="5">
    <source>
        <dbReference type="ARBA" id="ARBA00023136"/>
    </source>
</evidence>
<dbReference type="PANTHER" id="PTHR23320">
    <property type="entry name" value="MEMBRANE-SPANNING 4-DOMAINS SUBFAMILY A MS4A -RELATED"/>
    <property type="match status" value="1"/>
</dbReference>
<proteinExistence type="inferred from homology"/>
<dbReference type="AlphaFoldDB" id="A0AAV6HIB0"/>
<comment type="subcellular location">
    <subcellularLocation>
        <location evidence="1">Membrane</location>
        <topology evidence="1">Multi-pass membrane protein</topology>
    </subcellularLocation>
</comment>